<dbReference type="GO" id="GO:0031201">
    <property type="term" value="C:SNARE complex"/>
    <property type="evidence" value="ECO:0007669"/>
    <property type="project" value="TreeGrafter"/>
</dbReference>
<evidence type="ECO:0000256" key="1">
    <source>
        <dbReference type="ARBA" id="ARBA00022448"/>
    </source>
</evidence>
<dbReference type="Proteomes" id="UP000887540">
    <property type="component" value="Unplaced"/>
</dbReference>
<dbReference type="GO" id="GO:0031902">
    <property type="term" value="C:late endosome membrane"/>
    <property type="evidence" value="ECO:0007669"/>
    <property type="project" value="TreeGrafter"/>
</dbReference>
<dbReference type="InterPro" id="IPR027027">
    <property type="entry name" value="GOSR2/Membrin/Bos1"/>
</dbReference>
<keyword evidence="2 11" id="KW-0812">Transmembrane</keyword>
<sequence length="213" mass="24938">MENLYHQTNALLEKIRFDFSKLERCMNESEAQPLFQSIHQQMILANDSFHQLDILVNKKPATERHIARQRVDNLKRDYQGMNVGLDAIQSRLTTKWRANAEREELLTQRFRPNETSVNIADSEILLNDRLRQSHSAVDDMIAQGSAVLESLKLQHMNLHGVKRKILDVGQTLGLSGTTLRMIEKRLDEDWLIFVIGAILFIVFMFIFYRWWRG</sequence>
<evidence type="ECO:0000313" key="13">
    <source>
        <dbReference type="WBParaSite" id="ACRNAN_scaffold7722.g24882.t1"/>
    </source>
</evidence>
<name>A0A914EFI2_9BILA</name>
<keyword evidence="6 10" id="KW-0472">Membrane</keyword>
<evidence type="ECO:0000256" key="2">
    <source>
        <dbReference type="ARBA" id="ARBA00022692"/>
    </source>
</evidence>
<keyword evidence="1 10" id="KW-0813">Transport</keyword>
<dbReference type="GO" id="GO:0015031">
    <property type="term" value="P:protein transport"/>
    <property type="evidence" value="ECO:0007669"/>
    <property type="project" value="UniProtKB-KW"/>
</dbReference>
<keyword evidence="4 11" id="KW-1133">Transmembrane helix</keyword>
<dbReference type="GO" id="GO:0005484">
    <property type="term" value="F:SNAP receptor activity"/>
    <property type="evidence" value="ECO:0007669"/>
    <property type="project" value="InterPro"/>
</dbReference>
<protein>
    <submittedName>
        <fullName evidence="13">Golgi SNAP receptor complex member 2</fullName>
    </submittedName>
</protein>
<evidence type="ECO:0000313" key="12">
    <source>
        <dbReference type="Proteomes" id="UP000887540"/>
    </source>
</evidence>
<keyword evidence="5" id="KW-0333">Golgi apparatus</keyword>
<dbReference type="CDD" id="cd15863">
    <property type="entry name" value="SNARE_GS27"/>
    <property type="match status" value="1"/>
</dbReference>
<dbReference type="PIRSF" id="PIRSF028865">
    <property type="entry name" value="Membrin-2"/>
    <property type="match status" value="1"/>
</dbReference>
<evidence type="ECO:0000256" key="6">
    <source>
        <dbReference type="ARBA" id="ARBA00023136"/>
    </source>
</evidence>
<comment type="subcellular location">
    <subcellularLocation>
        <location evidence="8">Golgi apparatus</location>
        <location evidence="8">cis-Golgi network membrane</location>
        <topology evidence="8">Single-pass type IV membrane protein</topology>
    </subcellularLocation>
</comment>
<dbReference type="GO" id="GO:0005789">
    <property type="term" value="C:endoplasmic reticulum membrane"/>
    <property type="evidence" value="ECO:0007669"/>
    <property type="project" value="TreeGrafter"/>
</dbReference>
<proteinExistence type="inferred from homology"/>
<dbReference type="PANTHER" id="PTHR21230">
    <property type="entry name" value="VESICLE TRANSPORT V-SNARE PROTEIN VTI1-RELATED"/>
    <property type="match status" value="1"/>
</dbReference>
<dbReference type="GO" id="GO:0006906">
    <property type="term" value="P:vesicle fusion"/>
    <property type="evidence" value="ECO:0007669"/>
    <property type="project" value="TreeGrafter"/>
</dbReference>
<dbReference type="GO" id="GO:0012507">
    <property type="term" value="C:ER to Golgi transport vesicle membrane"/>
    <property type="evidence" value="ECO:0007669"/>
    <property type="project" value="TreeGrafter"/>
</dbReference>
<evidence type="ECO:0000256" key="10">
    <source>
        <dbReference type="PIRNR" id="PIRNR028865"/>
    </source>
</evidence>
<dbReference type="WBParaSite" id="ACRNAN_scaffold7722.g24882.t1">
    <property type="protein sequence ID" value="ACRNAN_scaffold7722.g24882.t1"/>
    <property type="gene ID" value="ACRNAN_scaffold7722.g24882"/>
</dbReference>
<evidence type="ECO:0000256" key="11">
    <source>
        <dbReference type="SAM" id="Phobius"/>
    </source>
</evidence>
<evidence type="ECO:0000256" key="8">
    <source>
        <dbReference type="ARBA" id="ARBA00037862"/>
    </source>
</evidence>
<evidence type="ECO:0000256" key="9">
    <source>
        <dbReference type="ARBA" id="ARBA00038172"/>
    </source>
</evidence>
<keyword evidence="12" id="KW-1185">Reference proteome</keyword>
<reference evidence="13" key="1">
    <citation type="submission" date="2022-11" db="UniProtKB">
        <authorList>
            <consortium name="WormBaseParasite"/>
        </authorList>
    </citation>
    <scope>IDENTIFICATION</scope>
</reference>
<dbReference type="PANTHER" id="PTHR21230:SF1">
    <property type="entry name" value="GOLGI SNAP RECEPTOR COMPLEX MEMBER 2"/>
    <property type="match status" value="1"/>
</dbReference>
<dbReference type="AlphaFoldDB" id="A0A914EFI2"/>
<comment type="function">
    <text evidence="7 10">Involved in transport of proteins from the cis/medial-Golgi to the trans-Golgi network.</text>
</comment>
<feature type="transmembrane region" description="Helical" evidence="11">
    <location>
        <begin position="190"/>
        <end position="211"/>
    </location>
</feature>
<keyword evidence="3 10" id="KW-0653">Protein transport</keyword>
<evidence type="ECO:0000256" key="3">
    <source>
        <dbReference type="ARBA" id="ARBA00022927"/>
    </source>
</evidence>
<accession>A0A914EFI2</accession>
<dbReference type="GO" id="GO:0000149">
    <property type="term" value="F:SNARE binding"/>
    <property type="evidence" value="ECO:0007669"/>
    <property type="project" value="TreeGrafter"/>
</dbReference>
<evidence type="ECO:0000256" key="7">
    <source>
        <dbReference type="ARBA" id="ARBA00037078"/>
    </source>
</evidence>
<comment type="similarity">
    <text evidence="9 10">Belongs to the GOSR2 family.</text>
</comment>
<dbReference type="Pfam" id="PF12352">
    <property type="entry name" value="V-SNARE_C"/>
    <property type="match status" value="1"/>
</dbReference>
<evidence type="ECO:0000256" key="4">
    <source>
        <dbReference type="ARBA" id="ARBA00022989"/>
    </source>
</evidence>
<organism evidence="12 13">
    <name type="scientific">Acrobeloides nanus</name>
    <dbReference type="NCBI Taxonomy" id="290746"/>
    <lineage>
        <taxon>Eukaryota</taxon>
        <taxon>Metazoa</taxon>
        <taxon>Ecdysozoa</taxon>
        <taxon>Nematoda</taxon>
        <taxon>Chromadorea</taxon>
        <taxon>Rhabditida</taxon>
        <taxon>Tylenchina</taxon>
        <taxon>Cephalobomorpha</taxon>
        <taxon>Cephaloboidea</taxon>
        <taxon>Cephalobidae</taxon>
        <taxon>Acrobeloides</taxon>
    </lineage>
</organism>
<dbReference type="GO" id="GO:0005794">
    <property type="term" value="C:Golgi apparatus"/>
    <property type="evidence" value="ECO:0007669"/>
    <property type="project" value="UniProtKB-SubCell"/>
</dbReference>
<evidence type="ECO:0000256" key="5">
    <source>
        <dbReference type="ARBA" id="ARBA00023034"/>
    </source>
</evidence>